<dbReference type="PATRIC" id="fig|1173020.3.peg.4223"/>
<accession>K9UKD0</accession>
<keyword evidence="1" id="KW-1133">Transmembrane helix</keyword>
<keyword evidence="1" id="KW-0812">Transmembrane</keyword>
<dbReference type="EMBL" id="CP003600">
    <property type="protein sequence ID" value="AFY94659.1"/>
    <property type="molecule type" value="Genomic_DNA"/>
</dbReference>
<feature type="transmembrane region" description="Helical" evidence="1">
    <location>
        <begin position="24"/>
        <end position="43"/>
    </location>
</feature>
<evidence type="ECO:0000256" key="1">
    <source>
        <dbReference type="SAM" id="Phobius"/>
    </source>
</evidence>
<dbReference type="OrthoDB" id="480631at2"/>
<name>K9UKD0_CHAP6</name>
<reference evidence="2 3" key="1">
    <citation type="submission" date="2012-05" db="EMBL/GenBank/DDBJ databases">
        <title>Finished chromosome of genome of Chamaesiphon sp. PCC 6605.</title>
        <authorList>
            <consortium name="US DOE Joint Genome Institute"/>
            <person name="Gugger M."/>
            <person name="Coursin T."/>
            <person name="Rippka R."/>
            <person name="Tandeau De Marsac N."/>
            <person name="Huntemann M."/>
            <person name="Wei C.-L."/>
            <person name="Han J."/>
            <person name="Detter J.C."/>
            <person name="Han C."/>
            <person name="Tapia R."/>
            <person name="Chen A."/>
            <person name="Kyrpides N."/>
            <person name="Mavromatis K."/>
            <person name="Markowitz V."/>
            <person name="Szeto E."/>
            <person name="Ivanova N."/>
            <person name="Pagani I."/>
            <person name="Pati A."/>
            <person name="Goodwin L."/>
            <person name="Nordberg H.P."/>
            <person name="Cantor M.N."/>
            <person name="Hua S.X."/>
            <person name="Woyke T."/>
            <person name="Kerfeld C.A."/>
        </authorList>
    </citation>
    <scope>NUCLEOTIDE SEQUENCE [LARGE SCALE GENOMIC DNA]</scope>
    <source>
        <strain evidence="3">ATCC 27169 / PCC 6605</strain>
    </source>
</reference>
<dbReference type="RefSeq" id="WP_015160781.1">
    <property type="nucleotide sequence ID" value="NC_019697.1"/>
</dbReference>
<dbReference type="HOGENOM" id="CLU_086346_0_0_3"/>
<keyword evidence="3" id="KW-1185">Reference proteome</keyword>
<dbReference type="STRING" id="1173020.Cha6605_3680"/>
<proteinExistence type="predicted"/>
<sequence>MSVSIKNSVRATFRAKLSRLSPRLFLQIGCILGAFAVVIYLQIPQLATIKHQRKSMDKAALQREEAKAKVRLSIAKKMPTFGYNNLVANWYFLDFIQYFGDTEVRRKAGYASAMEYFDAILANDPRFLYGYFYLSSTGSIYAGAPERSVEIMNRGLKSLSPKVPERGYYIWRLKAVDELLFLGDVPAARNSMQNAANWASQNADPEAQNVAQLSQNTANYLARNPNSKQAQFDAWNMVLNAAVDDFVAQRAIAGIRSTGGKVTISPTGELKVEPPAKD</sequence>
<keyword evidence="1" id="KW-0472">Membrane</keyword>
<evidence type="ECO:0000313" key="2">
    <source>
        <dbReference type="EMBL" id="AFY94659.1"/>
    </source>
</evidence>
<dbReference type="eggNOG" id="COG0457">
    <property type="taxonomic scope" value="Bacteria"/>
</dbReference>
<gene>
    <name evidence="2" type="ORF">Cha6605_3680</name>
</gene>
<dbReference type="KEGG" id="cmp:Cha6605_3680"/>
<evidence type="ECO:0000313" key="3">
    <source>
        <dbReference type="Proteomes" id="UP000010366"/>
    </source>
</evidence>
<dbReference type="AlphaFoldDB" id="K9UKD0"/>
<protein>
    <submittedName>
        <fullName evidence="2">Uncharacterized protein</fullName>
    </submittedName>
</protein>
<dbReference type="Proteomes" id="UP000010366">
    <property type="component" value="Chromosome"/>
</dbReference>
<organism evidence="2 3">
    <name type="scientific">Chamaesiphon minutus (strain ATCC 27169 / PCC 6605)</name>
    <dbReference type="NCBI Taxonomy" id="1173020"/>
    <lineage>
        <taxon>Bacteria</taxon>
        <taxon>Bacillati</taxon>
        <taxon>Cyanobacteriota</taxon>
        <taxon>Cyanophyceae</taxon>
        <taxon>Gomontiellales</taxon>
        <taxon>Chamaesiphonaceae</taxon>
        <taxon>Chamaesiphon</taxon>
    </lineage>
</organism>